<protein>
    <submittedName>
        <fullName evidence="2">Uncharacterized protein</fullName>
    </submittedName>
</protein>
<evidence type="ECO:0000313" key="2">
    <source>
        <dbReference type="EMBL" id="GAW06678.1"/>
    </source>
</evidence>
<comment type="caution">
    <text evidence="2">The sequence shown here is derived from an EMBL/GenBank/DDBJ whole genome shotgun (WGS) entry which is preliminary data.</text>
</comment>
<gene>
    <name evidence="2" type="ORF">LENED_008617</name>
</gene>
<name>A0A1Q3EHH6_LENED</name>
<evidence type="ECO:0000313" key="3">
    <source>
        <dbReference type="Proteomes" id="UP000188533"/>
    </source>
</evidence>
<feature type="compositionally biased region" description="Low complexity" evidence="1">
    <location>
        <begin position="151"/>
        <end position="160"/>
    </location>
</feature>
<keyword evidence="3" id="KW-1185">Reference proteome</keyword>
<proteinExistence type="predicted"/>
<feature type="region of interest" description="Disordered" evidence="1">
    <location>
        <begin position="125"/>
        <end position="160"/>
    </location>
</feature>
<organism evidence="2 3">
    <name type="scientific">Lentinula edodes</name>
    <name type="common">Shiitake mushroom</name>
    <name type="synonym">Lentinus edodes</name>
    <dbReference type="NCBI Taxonomy" id="5353"/>
    <lineage>
        <taxon>Eukaryota</taxon>
        <taxon>Fungi</taxon>
        <taxon>Dikarya</taxon>
        <taxon>Basidiomycota</taxon>
        <taxon>Agaricomycotina</taxon>
        <taxon>Agaricomycetes</taxon>
        <taxon>Agaricomycetidae</taxon>
        <taxon>Agaricales</taxon>
        <taxon>Marasmiineae</taxon>
        <taxon>Omphalotaceae</taxon>
        <taxon>Lentinula</taxon>
    </lineage>
</organism>
<dbReference type="Proteomes" id="UP000188533">
    <property type="component" value="Unassembled WGS sequence"/>
</dbReference>
<reference evidence="2 3" key="2">
    <citation type="submission" date="2017-02" db="EMBL/GenBank/DDBJ databases">
        <title>A genome survey and senescence transcriptome analysis in Lentinula edodes.</title>
        <authorList>
            <person name="Sakamoto Y."/>
            <person name="Nakade K."/>
            <person name="Sato S."/>
            <person name="Yoshida Y."/>
            <person name="Miyazaki K."/>
            <person name="Natsume S."/>
            <person name="Konno N."/>
        </authorList>
    </citation>
    <scope>NUCLEOTIDE SEQUENCE [LARGE SCALE GENOMIC DNA]</scope>
    <source>
        <strain evidence="2 3">NBRC 111202</strain>
    </source>
</reference>
<feature type="region of interest" description="Disordered" evidence="1">
    <location>
        <begin position="1"/>
        <end position="39"/>
    </location>
</feature>
<evidence type="ECO:0000256" key="1">
    <source>
        <dbReference type="SAM" id="MobiDB-lite"/>
    </source>
</evidence>
<feature type="region of interest" description="Disordered" evidence="1">
    <location>
        <begin position="203"/>
        <end position="256"/>
    </location>
</feature>
<sequence length="320" mass="36100">MSSDSNQHCISPPKSNNPYRPYSAGYQTKPDDVRPPRPAATTISGAFFAGAHNFDIYGGEFSHTAGNVYKTIRSDYSTRSNFDNSYGNDFSGSGNLANNHSGAYNDNREYQSQSYDVNFRNATFVSDGRGQGQRPVSPRQYERRSNYIHEPYPQQGYPYQQQPALDERPITAPSMLKSNQAVHQREFDLHAFDRVYNVHREPEENLSYDSRRNLGKSRTSAESPSPHPAQEESPKVQDDIAMDGPSSEHRTDFSTMKRPCISRRGTLIRKKTIASCGLMSDIRMCPDGLLNVCGCDLPHRISLSARTVRLLETQSMRVFH</sequence>
<reference evidence="2 3" key="1">
    <citation type="submission" date="2016-08" db="EMBL/GenBank/DDBJ databases">
        <authorList>
            <consortium name="Lentinula edodes genome sequencing consortium"/>
            <person name="Sakamoto Y."/>
            <person name="Nakade K."/>
            <person name="Sato S."/>
            <person name="Yoshida Y."/>
            <person name="Miyazaki K."/>
            <person name="Natsume S."/>
            <person name="Konno N."/>
        </authorList>
    </citation>
    <scope>NUCLEOTIDE SEQUENCE [LARGE SCALE GENOMIC DNA]</scope>
    <source>
        <strain evidence="2 3">NBRC 111202</strain>
    </source>
</reference>
<dbReference type="AlphaFoldDB" id="A0A1Q3EHH6"/>
<feature type="compositionally biased region" description="Polar residues" evidence="1">
    <location>
        <begin position="1"/>
        <end position="18"/>
    </location>
</feature>
<accession>A0A1Q3EHH6</accession>
<feature type="compositionally biased region" description="Basic and acidic residues" evidence="1">
    <location>
        <begin position="229"/>
        <end position="238"/>
    </location>
</feature>
<dbReference type="EMBL" id="BDGU01000339">
    <property type="protein sequence ID" value="GAW06678.1"/>
    <property type="molecule type" value="Genomic_DNA"/>
</dbReference>